<dbReference type="PANTHER" id="PTHR30558">
    <property type="entry name" value="EXBD MEMBRANE COMPONENT OF PMF-DRIVEN MACROMOLECULE IMPORT SYSTEM"/>
    <property type="match status" value="1"/>
</dbReference>
<gene>
    <name evidence="13" type="ORF">RSO01_25470</name>
</gene>
<evidence type="ECO:0000256" key="4">
    <source>
        <dbReference type="ARBA" id="ARBA00022519"/>
    </source>
</evidence>
<comment type="similarity">
    <text evidence="2 10">Belongs to the ExbD/TolR family.</text>
</comment>
<dbReference type="EMBL" id="BKAJ01000037">
    <property type="protein sequence ID" value="GEP55381.1"/>
    <property type="molecule type" value="Genomic_DNA"/>
</dbReference>
<evidence type="ECO:0000256" key="3">
    <source>
        <dbReference type="ARBA" id="ARBA00022475"/>
    </source>
</evidence>
<comment type="subcellular location">
    <subcellularLocation>
        <location evidence="1">Cell membrane</location>
        <topology evidence="1">Single-pass membrane protein</topology>
    </subcellularLocation>
    <subcellularLocation>
        <location evidence="10">Cell membrane</location>
        <topology evidence="10">Single-pass type II membrane protein</topology>
    </subcellularLocation>
</comment>
<dbReference type="Gene3D" id="3.30.420.270">
    <property type="match status" value="1"/>
</dbReference>
<dbReference type="InterPro" id="IPR014168">
    <property type="entry name" value="Tol-Pal_TolR"/>
</dbReference>
<dbReference type="RefSeq" id="WP_147149467.1">
    <property type="nucleotide sequence ID" value="NZ_BKAJ01000037.1"/>
</dbReference>
<evidence type="ECO:0000256" key="12">
    <source>
        <dbReference type="SAM" id="Phobius"/>
    </source>
</evidence>
<keyword evidence="9" id="KW-0131">Cell cycle</keyword>
<evidence type="ECO:0000256" key="8">
    <source>
        <dbReference type="ARBA" id="ARBA00023136"/>
    </source>
</evidence>
<evidence type="ECO:0000256" key="10">
    <source>
        <dbReference type="RuleBase" id="RU003879"/>
    </source>
</evidence>
<name>A0A512N9N1_9HYPH</name>
<evidence type="ECO:0000313" key="13">
    <source>
        <dbReference type="EMBL" id="GEP55381.1"/>
    </source>
</evidence>
<keyword evidence="8 12" id="KW-0472">Membrane</keyword>
<dbReference type="OrthoDB" id="9798629at2"/>
<feature type="region of interest" description="Disordered" evidence="11">
    <location>
        <begin position="149"/>
        <end position="186"/>
    </location>
</feature>
<accession>A0A512N9N1</accession>
<dbReference type="GO" id="GO:0022857">
    <property type="term" value="F:transmembrane transporter activity"/>
    <property type="evidence" value="ECO:0007669"/>
    <property type="project" value="InterPro"/>
</dbReference>
<keyword evidence="5" id="KW-0132">Cell division</keyword>
<reference evidence="13 14" key="1">
    <citation type="submission" date="2019-07" db="EMBL/GenBank/DDBJ databases">
        <title>Whole genome shotgun sequence of Reyranella soli NBRC 108950.</title>
        <authorList>
            <person name="Hosoyama A."/>
            <person name="Uohara A."/>
            <person name="Ohji S."/>
            <person name="Ichikawa N."/>
        </authorList>
    </citation>
    <scope>NUCLEOTIDE SEQUENCE [LARGE SCALE GENOMIC DNA]</scope>
    <source>
        <strain evidence="13 14">NBRC 108950</strain>
    </source>
</reference>
<keyword evidence="14" id="KW-1185">Reference proteome</keyword>
<dbReference type="NCBIfam" id="TIGR02801">
    <property type="entry name" value="tolR"/>
    <property type="match status" value="1"/>
</dbReference>
<keyword evidence="3" id="KW-1003">Cell membrane</keyword>
<evidence type="ECO:0000256" key="1">
    <source>
        <dbReference type="ARBA" id="ARBA00004162"/>
    </source>
</evidence>
<dbReference type="GO" id="GO:0005886">
    <property type="term" value="C:plasma membrane"/>
    <property type="evidence" value="ECO:0007669"/>
    <property type="project" value="UniProtKB-SubCell"/>
</dbReference>
<evidence type="ECO:0000256" key="6">
    <source>
        <dbReference type="ARBA" id="ARBA00022692"/>
    </source>
</evidence>
<dbReference type="GO" id="GO:0015031">
    <property type="term" value="P:protein transport"/>
    <property type="evidence" value="ECO:0007669"/>
    <property type="project" value="UniProtKB-KW"/>
</dbReference>
<evidence type="ECO:0000256" key="11">
    <source>
        <dbReference type="SAM" id="MobiDB-lite"/>
    </source>
</evidence>
<dbReference type="InterPro" id="IPR003400">
    <property type="entry name" value="ExbD"/>
</dbReference>
<evidence type="ECO:0000256" key="5">
    <source>
        <dbReference type="ARBA" id="ARBA00022618"/>
    </source>
</evidence>
<comment type="caution">
    <text evidence="13">The sequence shown here is derived from an EMBL/GenBank/DDBJ whole genome shotgun (WGS) entry which is preliminary data.</text>
</comment>
<evidence type="ECO:0000313" key="14">
    <source>
        <dbReference type="Proteomes" id="UP000321058"/>
    </source>
</evidence>
<keyword evidence="10" id="KW-0653">Protein transport</keyword>
<dbReference type="Proteomes" id="UP000321058">
    <property type="component" value="Unassembled WGS sequence"/>
</dbReference>
<organism evidence="13 14">
    <name type="scientific">Reyranella soli</name>
    <dbReference type="NCBI Taxonomy" id="1230389"/>
    <lineage>
        <taxon>Bacteria</taxon>
        <taxon>Pseudomonadati</taxon>
        <taxon>Pseudomonadota</taxon>
        <taxon>Alphaproteobacteria</taxon>
        <taxon>Hyphomicrobiales</taxon>
        <taxon>Reyranellaceae</taxon>
        <taxon>Reyranella</taxon>
    </lineage>
</organism>
<keyword evidence="6 10" id="KW-0812">Transmembrane</keyword>
<evidence type="ECO:0000256" key="9">
    <source>
        <dbReference type="ARBA" id="ARBA00023306"/>
    </source>
</evidence>
<feature type="transmembrane region" description="Helical" evidence="12">
    <location>
        <begin position="28"/>
        <end position="51"/>
    </location>
</feature>
<dbReference type="GO" id="GO:0051301">
    <property type="term" value="P:cell division"/>
    <property type="evidence" value="ECO:0007669"/>
    <property type="project" value="UniProtKB-KW"/>
</dbReference>
<dbReference type="AlphaFoldDB" id="A0A512N9N1"/>
<keyword evidence="4" id="KW-0997">Cell inner membrane</keyword>
<evidence type="ECO:0000256" key="7">
    <source>
        <dbReference type="ARBA" id="ARBA00022989"/>
    </source>
</evidence>
<evidence type="ECO:0000256" key="2">
    <source>
        <dbReference type="ARBA" id="ARBA00005811"/>
    </source>
</evidence>
<keyword evidence="10" id="KW-0813">Transport</keyword>
<proteinExistence type="inferred from homology"/>
<evidence type="ECO:0008006" key="15">
    <source>
        <dbReference type="Google" id="ProtNLM"/>
    </source>
</evidence>
<keyword evidence="7 12" id="KW-1133">Transmembrane helix</keyword>
<dbReference type="PANTHER" id="PTHR30558:SF7">
    <property type="entry name" value="TOL-PAL SYSTEM PROTEIN TOLR"/>
    <property type="match status" value="1"/>
</dbReference>
<protein>
    <recommendedName>
        <fullName evidence="15">Protein TolR</fullName>
    </recommendedName>
</protein>
<dbReference type="Pfam" id="PF02472">
    <property type="entry name" value="ExbD"/>
    <property type="match status" value="1"/>
</dbReference>
<sequence length="186" mass="19359">MAGVIPAAGSSAGGGKFRRRRYTPIADINVTPLVDVMLVLLIIFMITAPLLQVGVPVDLPKTSAQQVGGKDEPLVVSVNAQGEVFLGETKYDLGELGTKLKAVHEEKPDQRVFMRGDKAVDYGKMMEVMGVVIDSGFRQLGLLGEAAQQLGKGGGGTVTPAPAPAPRGQQPAAPTPAPAPAPAPRR</sequence>
<feature type="compositionally biased region" description="Pro residues" evidence="11">
    <location>
        <begin position="173"/>
        <end position="186"/>
    </location>
</feature>